<keyword evidence="16" id="KW-1185">Reference proteome</keyword>
<dbReference type="GO" id="GO:0008270">
    <property type="term" value="F:zinc ion binding"/>
    <property type="evidence" value="ECO:0007669"/>
    <property type="project" value="UniProtKB-KW"/>
</dbReference>
<sequence>MSNGNVNNHLSDLTIENLQNLPGLDAVNLDDLFVDDKMKRLIIDLQRHWISEYHLARQKALMDLAKKLHEDFSMDMIRTRNDLQAQFQIELAQTKEDIEKRHAEILAAEREKLIEKQKRELSAVRKKQWCFSCENEAIYHCCWNTSYCSVNCQQGHWQAHRKYCRRKKGNAAREAAQLARDMMPSSSSN</sequence>
<reference evidence="16" key="1">
    <citation type="submission" date="2011-07" db="EMBL/GenBank/DDBJ databases">
        <authorList>
            <consortium name="Caenorhabditis brenneri Sequencing and Analysis Consortium"/>
            <person name="Wilson R.K."/>
        </authorList>
    </citation>
    <scope>NUCLEOTIDE SEQUENCE [LARGE SCALE GENOMIC DNA]</scope>
    <source>
        <strain evidence="16">PB2801</strain>
    </source>
</reference>
<dbReference type="GO" id="GO:0003714">
    <property type="term" value="F:transcription corepressor activity"/>
    <property type="evidence" value="ECO:0007669"/>
    <property type="project" value="InterPro"/>
</dbReference>
<dbReference type="GO" id="GO:0140006">
    <property type="term" value="F:histone H3 reader activity"/>
    <property type="evidence" value="ECO:0007669"/>
    <property type="project" value="UniProtKB-ARBA"/>
</dbReference>
<evidence type="ECO:0000259" key="14">
    <source>
        <dbReference type="PROSITE" id="PS50865"/>
    </source>
</evidence>
<dbReference type="GO" id="GO:0030424">
    <property type="term" value="C:axon"/>
    <property type="evidence" value="ECO:0007669"/>
    <property type="project" value="EnsemblMetazoa"/>
</dbReference>
<keyword evidence="4" id="KW-0479">Metal-binding</keyword>
<dbReference type="InParanoid" id="G0MAB9"/>
<keyword evidence="5 12" id="KW-0863">Zinc-finger</keyword>
<name>G0MAB9_CAEBE</name>
<evidence type="ECO:0000256" key="10">
    <source>
        <dbReference type="ARBA" id="ARBA00023163"/>
    </source>
</evidence>
<dbReference type="GO" id="GO:0005102">
    <property type="term" value="F:signaling receptor binding"/>
    <property type="evidence" value="ECO:0007669"/>
    <property type="project" value="EnsemblMetazoa"/>
</dbReference>
<dbReference type="SUPFAM" id="SSF144232">
    <property type="entry name" value="HIT/MYND zinc finger-like"/>
    <property type="match status" value="1"/>
</dbReference>
<keyword evidence="7" id="KW-0156">Chromatin regulator</keyword>
<keyword evidence="8" id="KW-0805">Transcription regulation</keyword>
<comment type="subcellular location">
    <subcellularLocation>
        <location evidence="2">Chromosome</location>
    </subcellularLocation>
    <subcellularLocation>
        <location evidence="1">Nucleus</location>
    </subcellularLocation>
</comment>
<dbReference type="PANTHER" id="PTHR46379:SF1">
    <property type="entry name" value="ZINC FINGER MYND DOMAIN-CONTAINING PROTEIN 11"/>
    <property type="match status" value="1"/>
</dbReference>
<dbReference type="STRING" id="135651.G0MAB9"/>
<evidence type="ECO:0000256" key="9">
    <source>
        <dbReference type="ARBA" id="ARBA00023117"/>
    </source>
</evidence>
<evidence type="ECO:0000256" key="13">
    <source>
        <dbReference type="SAM" id="Coils"/>
    </source>
</evidence>
<keyword evidence="9" id="KW-0103">Bromodomain</keyword>
<evidence type="ECO:0000256" key="7">
    <source>
        <dbReference type="ARBA" id="ARBA00022853"/>
    </source>
</evidence>
<dbReference type="OMA" id="RHWISEY"/>
<evidence type="ECO:0000256" key="8">
    <source>
        <dbReference type="ARBA" id="ARBA00023015"/>
    </source>
</evidence>
<proteinExistence type="predicted"/>
<accession>G0MAB9</accession>
<keyword evidence="6" id="KW-0862">Zinc</keyword>
<evidence type="ECO:0000256" key="4">
    <source>
        <dbReference type="ARBA" id="ARBA00022723"/>
    </source>
</evidence>
<dbReference type="OrthoDB" id="6272564at2759"/>
<dbReference type="PROSITE" id="PS01360">
    <property type="entry name" value="ZF_MYND_1"/>
    <property type="match status" value="1"/>
</dbReference>
<feature type="domain" description="MYND-type" evidence="14">
    <location>
        <begin position="130"/>
        <end position="164"/>
    </location>
</feature>
<dbReference type="InterPro" id="IPR057053">
    <property type="entry name" value="MYND_ZMYND11_ZMYD8"/>
</dbReference>
<dbReference type="GO" id="GO:0008340">
    <property type="term" value="P:determination of adult lifespan"/>
    <property type="evidence" value="ECO:0007669"/>
    <property type="project" value="EnsemblMetazoa"/>
</dbReference>
<dbReference type="FunFam" id="6.10.140.2220:FF:000002">
    <property type="entry name" value="Protein kinase C-binding protein 1 isoform C"/>
    <property type="match status" value="1"/>
</dbReference>
<keyword evidence="10" id="KW-0804">Transcription</keyword>
<dbReference type="HOGENOM" id="CLU_112163_0_0_1"/>
<protein>
    <submittedName>
        <fullName evidence="15">CBN-BRA-1 protein</fullName>
    </submittedName>
</protein>
<dbReference type="eggNOG" id="KOG3612">
    <property type="taxonomic scope" value="Eukaryota"/>
</dbReference>
<dbReference type="InterPro" id="IPR002893">
    <property type="entry name" value="Znf_MYND"/>
</dbReference>
<dbReference type="Proteomes" id="UP000008068">
    <property type="component" value="Unassembled WGS sequence"/>
</dbReference>
<dbReference type="GO" id="GO:0030425">
    <property type="term" value="C:dendrite"/>
    <property type="evidence" value="ECO:0007669"/>
    <property type="project" value="EnsemblMetazoa"/>
</dbReference>
<keyword evidence="3" id="KW-0158">Chromosome</keyword>
<evidence type="ECO:0000256" key="6">
    <source>
        <dbReference type="ARBA" id="ARBA00022833"/>
    </source>
</evidence>
<keyword evidence="11" id="KW-0539">Nucleus</keyword>
<keyword evidence="13" id="KW-0175">Coiled coil</keyword>
<dbReference type="GO" id="GO:0034243">
    <property type="term" value="P:regulation of transcription elongation by RNA polymerase II"/>
    <property type="evidence" value="ECO:0007669"/>
    <property type="project" value="InterPro"/>
</dbReference>
<evidence type="ECO:0000256" key="5">
    <source>
        <dbReference type="ARBA" id="ARBA00022771"/>
    </source>
</evidence>
<dbReference type="Gene3D" id="6.10.140.2220">
    <property type="match status" value="1"/>
</dbReference>
<evidence type="ECO:0000256" key="11">
    <source>
        <dbReference type="ARBA" id="ARBA00023242"/>
    </source>
</evidence>
<evidence type="ECO:0000256" key="2">
    <source>
        <dbReference type="ARBA" id="ARBA00004286"/>
    </source>
</evidence>
<organism evidence="16">
    <name type="scientific">Caenorhabditis brenneri</name>
    <name type="common">Nematode worm</name>
    <dbReference type="NCBI Taxonomy" id="135651"/>
    <lineage>
        <taxon>Eukaryota</taxon>
        <taxon>Metazoa</taxon>
        <taxon>Ecdysozoa</taxon>
        <taxon>Nematoda</taxon>
        <taxon>Chromadorea</taxon>
        <taxon>Rhabditida</taxon>
        <taxon>Rhabditina</taxon>
        <taxon>Rhabditomorpha</taxon>
        <taxon>Rhabditoidea</taxon>
        <taxon>Rhabditidae</taxon>
        <taxon>Peloderinae</taxon>
        <taxon>Caenorhabditis</taxon>
    </lineage>
</organism>
<dbReference type="EMBL" id="GL379788">
    <property type="protein sequence ID" value="EGT40600.1"/>
    <property type="molecule type" value="Genomic_DNA"/>
</dbReference>
<dbReference type="GO" id="GO:0005634">
    <property type="term" value="C:nucleus"/>
    <property type="evidence" value="ECO:0007669"/>
    <property type="project" value="UniProtKB-SubCell"/>
</dbReference>
<gene>
    <name evidence="15" type="primary">Cbn-bra-1</name>
    <name evidence="15" type="ORF">CAEBREN_21675</name>
</gene>
<dbReference type="AlphaFoldDB" id="G0MAB9"/>
<evidence type="ECO:0000313" key="16">
    <source>
        <dbReference type="Proteomes" id="UP000008068"/>
    </source>
</evidence>
<dbReference type="PANTHER" id="PTHR46379">
    <property type="entry name" value="ZINC FINGER MYND DOMAIN-CONTAINING"/>
    <property type="match status" value="1"/>
</dbReference>
<evidence type="ECO:0000313" key="15">
    <source>
        <dbReference type="EMBL" id="EGT40600.1"/>
    </source>
</evidence>
<dbReference type="GO" id="GO:0005694">
    <property type="term" value="C:chromosome"/>
    <property type="evidence" value="ECO:0007669"/>
    <property type="project" value="UniProtKB-SubCell"/>
</dbReference>
<evidence type="ECO:0000256" key="3">
    <source>
        <dbReference type="ARBA" id="ARBA00022454"/>
    </source>
</evidence>
<dbReference type="Pfam" id="PF24324">
    <property type="entry name" value="MYND_ZMYND11_ZMYD8"/>
    <property type="match status" value="1"/>
</dbReference>
<evidence type="ECO:0000256" key="1">
    <source>
        <dbReference type="ARBA" id="ARBA00004123"/>
    </source>
</evidence>
<dbReference type="GO" id="GO:0009966">
    <property type="term" value="P:regulation of signal transduction"/>
    <property type="evidence" value="ECO:0007669"/>
    <property type="project" value="TreeGrafter"/>
</dbReference>
<feature type="coiled-coil region" evidence="13">
    <location>
        <begin position="91"/>
        <end position="127"/>
    </location>
</feature>
<dbReference type="PROSITE" id="PS50865">
    <property type="entry name" value="ZF_MYND_2"/>
    <property type="match status" value="1"/>
</dbReference>
<evidence type="ECO:0000256" key="12">
    <source>
        <dbReference type="PROSITE-ProRule" id="PRU00134"/>
    </source>
</evidence>
<dbReference type="InterPro" id="IPR047269">
    <property type="entry name" value="ZMY11"/>
</dbReference>